<dbReference type="AlphaFoldDB" id="A0A1D2KU14"/>
<dbReference type="PANTHER" id="PTHR31157:SF26">
    <property type="entry name" value="SCP-LIKE EXTRACELLULAR PROTEIN"/>
    <property type="match status" value="1"/>
</dbReference>
<evidence type="ECO:0008006" key="5">
    <source>
        <dbReference type="Google" id="ProtNLM"/>
    </source>
</evidence>
<dbReference type="Pfam" id="PF14504">
    <property type="entry name" value="CAP_assoc_N"/>
    <property type="match status" value="1"/>
</dbReference>
<dbReference type="InterPro" id="IPR014044">
    <property type="entry name" value="CAP_dom"/>
</dbReference>
<keyword evidence="4" id="KW-1185">Reference proteome</keyword>
<evidence type="ECO:0000313" key="3">
    <source>
        <dbReference type="EMBL" id="ATF25309.1"/>
    </source>
</evidence>
<dbReference type="Pfam" id="PF00188">
    <property type="entry name" value="CAP"/>
    <property type="match status" value="1"/>
</dbReference>
<sequence length="354" mass="40817">MKSFLKVIVLFLIFMVIAYSSPLINREDSTALFKSYDAKQGNLKMKVDSKETPIKYNEEKSIAQYIGKPFSLIEKKYGKPNRMYATPYEYDNYVYNKGQEGYLIVGVKADKVVRFYVAGNEIPVSPFTIDMPSDQVINRFDLQTEIMVESPIGKYQLSLAEDDLYSRPLLKVSKGIYAQLTMDATTHKLFSVSFMDSETLVKMRPYESVYDGDIYEPPKFSDKQWVNMNRGMSLDVEELTNLYREKEGLNPLKLDKNLTTEAELHSKDMYENEFFNHESPDRGDLTTRLAHLNKNNVDEQENLAANYVDGIATFGAWLNSPNHLQKIRTEKANIMGVGGYRFYLTQIIVEEEQE</sequence>
<dbReference type="EMBL" id="CP023483">
    <property type="protein sequence ID" value="ATF25309.1"/>
    <property type="molecule type" value="Genomic_DNA"/>
</dbReference>
<accession>A0A1D2KU14</accession>
<dbReference type="RefSeq" id="WP_029092354.1">
    <property type="nucleotide sequence ID" value="NZ_CBCPHX010000003.1"/>
</dbReference>
<evidence type="ECO:0000259" key="2">
    <source>
        <dbReference type="Pfam" id="PF14504"/>
    </source>
</evidence>
<name>A0A1D2KU14_BROTH</name>
<proteinExistence type="predicted"/>
<gene>
    <name evidence="3" type="ORF">CNY62_02270</name>
</gene>
<dbReference type="InterPro" id="IPR035940">
    <property type="entry name" value="CAP_sf"/>
</dbReference>
<dbReference type="Gene3D" id="3.40.33.10">
    <property type="entry name" value="CAP"/>
    <property type="match status" value="1"/>
</dbReference>
<reference evidence="3 4" key="1">
    <citation type="submission" date="2017-09" db="EMBL/GenBank/DDBJ databases">
        <title>Complete Genome Sequences of Two Strains of the Meat Spoilage Bacterium Brochothrix thermosphacta Isolated from Ground Chicken.</title>
        <authorList>
            <person name="Paoli G.C."/>
            <person name="Wijey C."/>
            <person name="Chen C.-Y."/>
            <person name="Nguyen L."/>
            <person name="Yan X."/>
            <person name="Irwin P.L."/>
        </authorList>
    </citation>
    <scope>NUCLEOTIDE SEQUENCE [LARGE SCALE GENOMIC DNA]</scope>
    <source>
        <strain evidence="3 4">BI</strain>
    </source>
</reference>
<dbReference type="OrthoDB" id="9783944at2"/>
<dbReference type="InterPro" id="IPR029410">
    <property type="entry name" value="CAP_assoc"/>
</dbReference>
<evidence type="ECO:0000313" key="4">
    <source>
        <dbReference type="Proteomes" id="UP000243591"/>
    </source>
</evidence>
<dbReference type="KEGG" id="bths:CNY62_02270"/>
<feature type="domain" description="CAP-associated" evidence="2">
    <location>
        <begin position="66"/>
        <end position="206"/>
    </location>
</feature>
<dbReference type="CDD" id="cd05379">
    <property type="entry name" value="CAP_bacterial"/>
    <property type="match status" value="1"/>
</dbReference>
<dbReference type="STRING" id="2756.BFR44_01310"/>
<protein>
    <recommendedName>
        <fullName evidence="5">CAP domain-containing protein</fullName>
    </recommendedName>
</protein>
<organism evidence="3 4">
    <name type="scientific">Brochothrix thermosphacta</name>
    <name type="common">Microbacterium thermosphactum</name>
    <dbReference type="NCBI Taxonomy" id="2756"/>
    <lineage>
        <taxon>Bacteria</taxon>
        <taxon>Bacillati</taxon>
        <taxon>Bacillota</taxon>
        <taxon>Bacilli</taxon>
        <taxon>Bacillales</taxon>
        <taxon>Listeriaceae</taxon>
        <taxon>Brochothrix</taxon>
    </lineage>
</organism>
<evidence type="ECO:0000259" key="1">
    <source>
        <dbReference type="Pfam" id="PF00188"/>
    </source>
</evidence>
<dbReference type="SUPFAM" id="SSF55797">
    <property type="entry name" value="PR-1-like"/>
    <property type="match status" value="1"/>
</dbReference>
<dbReference type="Proteomes" id="UP000243591">
    <property type="component" value="Chromosome"/>
</dbReference>
<feature type="domain" description="SCP" evidence="1">
    <location>
        <begin position="238"/>
        <end position="338"/>
    </location>
</feature>
<dbReference type="PANTHER" id="PTHR31157">
    <property type="entry name" value="SCP DOMAIN-CONTAINING PROTEIN"/>
    <property type="match status" value="1"/>
</dbReference>